<dbReference type="RefSeq" id="WP_118956268.1">
    <property type="nucleotide sequence ID" value="NZ_QHCR01000005.1"/>
</dbReference>
<feature type="modified residue" description="4-aspartylphosphate" evidence="2">
    <location>
        <position position="66"/>
    </location>
</feature>
<dbReference type="Pfam" id="PF00072">
    <property type="entry name" value="Response_reg"/>
    <property type="match status" value="1"/>
</dbReference>
<feature type="domain" description="Response regulatory" evidence="3">
    <location>
        <begin position="9"/>
        <end position="132"/>
    </location>
</feature>
<gene>
    <name evidence="4" type="ORF">DLM77_11885</name>
</gene>
<accession>A0ABX9M422</accession>
<dbReference type="PANTHER" id="PTHR44591">
    <property type="entry name" value="STRESS RESPONSE REGULATOR PROTEIN 1"/>
    <property type="match status" value="1"/>
</dbReference>
<dbReference type="Proteomes" id="UP000285569">
    <property type="component" value="Unassembled WGS sequence"/>
</dbReference>
<name>A0ABX9M422_9LEPT</name>
<dbReference type="EMBL" id="QHCR01000005">
    <property type="protein sequence ID" value="RHX79582.1"/>
    <property type="molecule type" value="Genomic_DNA"/>
</dbReference>
<keyword evidence="1 2" id="KW-0597">Phosphoprotein</keyword>
<dbReference type="SUPFAM" id="SSF52172">
    <property type="entry name" value="CheY-like"/>
    <property type="match status" value="1"/>
</dbReference>
<dbReference type="PROSITE" id="PS50110">
    <property type="entry name" value="RESPONSE_REGULATORY"/>
    <property type="match status" value="1"/>
</dbReference>
<evidence type="ECO:0000313" key="4">
    <source>
        <dbReference type="EMBL" id="RHX79582.1"/>
    </source>
</evidence>
<keyword evidence="5" id="KW-1185">Reference proteome</keyword>
<dbReference type="InterPro" id="IPR050595">
    <property type="entry name" value="Bact_response_regulator"/>
</dbReference>
<dbReference type="InterPro" id="IPR011006">
    <property type="entry name" value="CheY-like_superfamily"/>
</dbReference>
<sequence>MTLEKEPNVILCVDDEPIILLSLVQELKNKLGDEFIFETAQDSDEGLEVIDDLTSRGTKVVLILSDWLMPGVNGDDFLIQVHRKYPHIRSILVTGHLEEGVSERVKEEAGTFTIISKPWNSDELVKAVRFCCNQN</sequence>
<comment type="caution">
    <text evidence="4">The sequence shown here is derived from an EMBL/GenBank/DDBJ whole genome shotgun (WGS) entry which is preliminary data.</text>
</comment>
<evidence type="ECO:0000259" key="3">
    <source>
        <dbReference type="PROSITE" id="PS50110"/>
    </source>
</evidence>
<dbReference type="InterPro" id="IPR001789">
    <property type="entry name" value="Sig_transdc_resp-reg_receiver"/>
</dbReference>
<reference evidence="5" key="1">
    <citation type="submission" date="2018-05" db="EMBL/GenBank/DDBJ databases">
        <title>Leptospira yasudae sp. nov. and Leptospira stimsonii sp. nov., two pathogenic species of the genus Leptospira isolated from environmental sources.</title>
        <authorList>
            <person name="Casanovas-Massana A."/>
            <person name="Hamond C."/>
            <person name="Santos L.A."/>
            <person name="Hacker K.P."/>
            <person name="Balassiano I."/>
            <person name="Medeiros M.A."/>
            <person name="Reis M.G."/>
            <person name="Ko A.I."/>
            <person name="Wunder E.A."/>
        </authorList>
    </citation>
    <scope>NUCLEOTIDE SEQUENCE [LARGE SCALE GENOMIC DNA]</scope>
    <source>
        <strain evidence="5">B21</strain>
    </source>
</reference>
<evidence type="ECO:0000313" key="5">
    <source>
        <dbReference type="Proteomes" id="UP000285569"/>
    </source>
</evidence>
<evidence type="ECO:0000256" key="2">
    <source>
        <dbReference type="PROSITE-ProRule" id="PRU00169"/>
    </source>
</evidence>
<dbReference type="PANTHER" id="PTHR44591:SF19">
    <property type="entry name" value="TWO-COMPONENT RESPONSE REGULATOR-RELATED"/>
    <property type="match status" value="1"/>
</dbReference>
<evidence type="ECO:0000256" key="1">
    <source>
        <dbReference type="ARBA" id="ARBA00022553"/>
    </source>
</evidence>
<protein>
    <recommendedName>
        <fullName evidence="3">Response regulatory domain-containing protein</fullName>
    </recommendedName>
</protein>
<dbReference type="Gene3D" id="3.40.50.2300">
    <property type="match status" value="1"/>
</dbReference>
<reference evidence="4 5" key="2">
    <citation type="journal article" date="2020" name="Int. J. Syst. Evol. Microbiol.">
        <title>Leptospira yasudae sp. nov. and Leptospira stimsonii sp. nov., two new species of the pathogenic group isolated from environmental sources.</title>
        <authorList>
            <person name="Casanovas-Massana A."/>
            <person name="Hamond C."/>
            <person name="Santos L.A."/>
            <person name="de Oliveira D."/>
            <person name="Hacker K.P."/>
            <person name="Balassiano I."/>
            <person name="Costa F."/>
            <person name="Medeiros M.A."/>
            <person name="Reis M.G."/>
            <person name="Ko A.I."/>
            <person name="Wunder E.A."/>
        </authorList>
    </citation>
    <scope>NUCLEOTIDE SEQUENCE [LARGE SCALE GENOMIC DNA]</scope>
    <source>
        <strain evidence="4 5">B21</strain>
    </source>
</reference>
<dbReference type="SMART" id="SM00448">
    <property type="entry name" value="REC"/>
    <property type="match status" value="1"/>
</dbReference>
<proteinExistence type="predicted"/>
<organism evidence="4 5">
    <name type="scientific">Leptospira yasudae</name>
    <dbReference type="NCBI Taxonomy" id="2202201"/>
    <lineage>
        <taxon>Bacteria</taxon>
        <taxon>Pseudomonadati</taxon>
        <taxon>Spirochaetota</taxon>
        <taxon>Spirochaetia</taxon>
        <taxon>Leptospirales</taxon>
        <taxon>Leptospiraceae</taxon>
        <taxon>Leptospira</taxon>
    </lineage>
</organism>